<feature type="region of interest" description="Disordered" evidence="2">
    <location>
        <begin position="1"/>
        <end position="69"/>
    </location>
</feature>
<dbReference type="HOGENOM" id="CLU_514066_0_0_1"/>
<feature type="region of interest" description="Disordered" evidence="2">
    <location>
        <begin position="260"/>
        <end position="279"/>
    </location>
</feature>
<dbReference type="InterPro" id="IPR029063">
    <property type="entry name" value="SAM-dependent_MTases_sf"/>
</dbReference>
<dbReference type="PROSITE" id="PS51560">
    <property type="entry name" value="SAM_MT_NNT1"/>
    <property type="match status" value="1"/>
</dbReference>
<evidence type="ECO:0008006" key="5">
    <source>
        <dbReference type="Google" id="ProtNLM"/>
    </source>
</evidence>
<evidence type="ECO:0000256" key="1">
    <source>
        <dbReference type="SAM" id="Coils"/>
    </source>
</evidence>
<gene>
    <name evidence="3" type="ORF">S40285_04803</name>
</gene>
<dbReference type="Pfam" id="PF10294">
    <property type="entry name" value="Methyltransf_16"/>
    <property type="match status" value="1"/>
</dbReference>
<feature type="compositionally biased region" description="Basic and acidic residues" evidence="2">
    <location>
        <begin position="1"/>
        <end position="11"/>
    </location>
</feature>
<dbReference type="STRING" id="1283841.A0A084QP13"/>
<evidence type="ECO:0000313" key="3">
    <source>
        <dbReference type="EMBL" id="KFA65698.1"/>
    </source>
</evidence>
<dbReference type="InterPro" id="IPR019410">
    <property type="entry name" value="Methyltransf_16"/>
</dbReference>
<keyword evidence="4" id="KW-1185">Reference proteome</keyword>
<dbReference type="AlphaFoldDB" id="A0A084QP13"/>
<dbReference type="InterPro" id="IPR044688">
    <property type="entry name" value="SCI-1-like"/>
</dbReference>
<dbReference type="SUPFAM" id="SSF53335">
    <property type="entry name" value="S-adenosyl-L-methionine-dependent methyltransferases"/>
    <property type="match status" value="1"/>
</dbReference>
<protein>
    <recommendedName>
        <fullName evidence="5">Elongation factor methyltransferase 7</fullName>
    </recommendedName>
</protein>
<dbReference type="InParanoid" id="A0A084QP13"/>
<dbReference type="CDD" id="cd02440">
    <property type="entry name" value="AdoMet_MTases"/>
    <property type="match status" value="1"/>
</dbReference>
<reference evidence="3 4" key="1">
    <citation type="journal article" date="2014" name="BMC Genomics">
        <title>Comparative genome sequencing reveals chemotype-specific gene clusters in the toxigenic black mold Stachybotrys.</title>
        <authorList>
            <person name="Semeiks J."/>
            <person name="Borek D."/>
            <person name="Otwinowski Z."/>
            <person name="Grishin N.V."/>
        </authorList>
    </citation>
    <scope>NUCLEOTIDE SEQUENCE [LARGE SCALE GENOMIC DNA]</scope>
    <source>
        <strain evidence="3 4">IBT 40285</strain>
    </source>
</reference>
<feature type="compositionally biased region" description="Basic and acidic residues" evidence="2">
    <location>
        <begin position="46"/>
        <end position="56"/>
    </location>
</feature>
<keyword evidence="1" id="KW-0175">Coiled coil</keyword>
<organism evidence="3 4">
    <name type="scientific">Stachybotrys chlorohalonatus (strain IBT 40285)</name>
    <dbReference type="NCBI Taxonomy" id="1283841"/>
    <lineage>
        <taxon>Eukaryota</taxon>
        <taxon>Fungi</taxon>
        <taxon>Dikarya</taxon>
        <taxon>Ascomycota</taxon>
        <taxon>Pezizomycotina</taxon>
        <taxon>Sordariomycetes</taxon>
        <taxon>Hypocreomycetidae</taxon>
        <taxon>Hypocreales</taxon>
        <taxon>Stachybotryaceae</taxon>
        <taxon>Stachybotrys</taxon>
    </lineage>
</organism>
<evidence type="ECO:0000256" key="2">
    <source>
        <dbReference type="SAM" id="MobiDB-lite"/>
    </source>
</evidence>
<dbReference type="PANTHER" id="PTHR34117">
    <property type="entry name" value="STYLE CELL-CYCLE INHIBITOR 1"/>
    <property type="match status" value="1"/>
</dbReference>
<feature type="coiled-coil region" evidence="1">
    <location>
        <begin position="286"/>
        <end position="323"/>
    </location>
</feature>
<feature type="compositionally biased region" description="Basic and acidic residues" evidence="2">
    <location>
        <begin position="199"/>
        <end position="249"/>
    </location>
</feature>
<feature type="compositionally biased region" description="Basic and acidic residues" evidence="2">
    <location>
        <begin position="160"/>
        <end position="172"/>
    </location>
</feature>
<dbReference type="GO" id="GO:0008757">
    <property type="term" value="F:S-adenosylmethionine-dependent methyltransferase activity"/>
    <property type="evidence" value="ECO:0007669"/>
    <property type="project" value="UniProtKB-ARBA"/>
</dbReference>
<dbReference type="PANTHER" id="PTHR34117:SF1">
    <property type="entry name" value="STYLE CELL-CYCLE INHIBITOR 1"/>
    <property type="match status" value="1"/>
</dbReference>
<name>A0A084QP13_STAC4</name>
<feature type="non-terminal residue" evidence="3">
    <location>
        <position position="1"/>
    </location>
</feature>
<dbReference type="OMA" id="ESHRTHK"/>
<dbReference type="OrthoDB" id="2106152at2759"/>
<feature type="region of interest" description="Disordered" evidence="2">
    <location>
        <begin position="160"/>
        <end position="249"/>
    </location>
</feature>
<dbReference type="Gene3D" id="3.40.50.150">
    <property type="entry name" value="Vaccinia Virus protein VP39"/>
    <property type="match status" value="1"/>
</dbReference>
<dbReference type="HAMAP" id="MF_03223">
    <property type="entry name" value="Methyltr_EFM7"/>
    <property type="match status" value="1"/>
</dbReference>
<evidence type="ECO:0000313" key="4">
    <source>
        <dbReference type="Proteomes" id="UP000028524"/>
    </source>
</evidence>
<dbReference type="Proteomes" id="UP000028524">
    <property type="component" value="Unassembled WGS sequence"/>
</dbReference>
<sequence length="634" mass="72591">SPRPIRQDRKGRSPQSNRGDGLRRRRSPSRERGYQGHSPKRHRRASDHSSKRELPRSHHHKHDRAAVPAVSLPYSARSLTKGDYFTFEPVFAEYLDVQKQLRLEDMDEREAKGRWKSFMGKWNRGELAEGWYDPEMFARIASRNPVPSERLPQAELVEREEVTRQTDLHSDDDYGPALPTQEVSRRFGARAPTVQDLSIRSELDQEAREADHTALQSERKADRRQQKERLDELVPRAEPGTRERKLEKRQAVNDKMRQFRDKSPGMDAGNETELMGGGDSLDEYKKIKATEQRRKTEREIRREEIERAKREEIEERRRAWQEREEGTVAMLRELAKQRHLRQRAYGDEASNYGMRRGGAGFIRSGFLGFSPDRMDNDEDYGTGILMEDPEDYYPPSPPPTKQSYTMQSGKTVTLHLVGASPTEAHHLWNGAKIISDYFENDPSRVKGKTVLELGAAAGLPSLVAGILGAKKVVMTDFPDPDLIANMQKNIDECDETVEPRGHIAATIDALGFVWGADPEPLLARLPAAEGRFDVLILADLLFRHAEHGALVKTIKETLKRSRSAVACVFFTSYRPWKQDLDMKFFDVARDAGLEVEQVDERRLEKPLFENDPGDLDVQKTVRGFAVRWSAEDCR</sequence>
<dbReference type="InterPro" id="IPR025784">
    <property type="entry name" value="EFM7"/>
</dbReference>
<accession>A0A084QP13</accession>
<dbReference type="EMBL" id="KL660569">
    <property type="protein sequence ID" value="KFA65698.1"/>
    <property type="molecule type" value="Genomic_DNA"/>
</dbReference>
<proteinExistence type="inferred from homology"/>